<name>A0ABW4ZQ31_9SPHI</name>
<sequence>MNQAINELAVSEEFKVVTAAYGYRTLEDILRMGKAYEMLKHEGFGYRMLFELTGILRGNGLGGYLD</sequence>
<protein>
    <submittedName>
        <fullName evidence="1">Uncharacterized protein</fullName>
    </submittedName>
</protein>
<organism evidence="1 2">
    <name type="scientific">Paradesertivirga mongoliensis</name>
    <dbReference type="NCBI Taxonomy" id="2100740"/>
    <lineage>
        <taxon>Bacteria</taxon>
        <taxon>Pseudomonadati</taxon>
        <taxon>Bacteroidota</taxon>
        <taxon>Sphingobacteriia</taxon>
        <taxon>Sphingobacteriales</taxon>
        <taxon>Sphingobacteriaceae</taxon>
        <taxon>Paradesertivirga</taxon>
    </lineage>
</organism>
<gene>
    <name evidence="1" type="ORF">ACFSJU_16355</name>
</gene>
<keyword evidence="2" id="KW-1185">Reference proteome</keyword>
<dbReference type="EMBL" id="JBHUHZ010000003">
    <property type="protein sequence ID" value="MFD2163982.1"/>
    <property type="molecule type" value="Genomic_DNA"/>
</dbReference>
<evidence type="ECO:0000313" key="1">
    <source>
        <dbReference type="EMBL" id="MFD2163982.1"/>
    </source>
</evidence>
<proteinExistence type="predicted"/>
<reference evidence="2" key="1">
    <citation type="journal article" date="2019" name="Int. J. Syst. Evol. Microbiol.">
        <title>The Global Catalogue of Microorganisms (GCM) 10K type strain sequencing project: providing services to taxonomists for standard genome sequencing and annotation.</title>
        <authorList>
            <consortium name="The Broad Institute Genomics Platform"/>
            <consortium name="The Broad Institute Genome Sequencing Center for Infectious Disease"/>
            <person name="Wu L."/>
            <person name="Ma J."/>
        </authorList>
    </citation>
    <scope>NUCLEOTIDE SEQUENCE [LARGE SCALE GENOMIC DNA]</scope>
    <source>
        <strain evidence="2">KCTC 42217</strain>
    </source>
</reference>
<accession>A0ABW4ZQ31</accession>
<evidence type="ECO:0000313" key="2">
    <source>
        <dbReference type="Proteomes" id="UP001597387"/>
    </source>
</evidence>
<dbReference type="RefSeq" id="WP_255904779.1">
    <property type="nucleotide sequence ID" value="NZ_JAFMZO010000004.1"/>
</dbReference>
<comment type="caution">
    <text evidence="1">The sequence shown here is derived from an EMBL/GenBank/DDBJ whole genome shotgun (WGS) entry which is preliminary data.</text>
</comment>
<dbReference type="Proteomes" id="UP001597387">
    <property type="component" value="Unassembled WGS sequence"/>
</dbReference>